<dbReference type="EMBL" id="UZAD01000016">
    <property type="protein sequence ID" value="VDN81570.1"/>
    <property type="molecule type" value="Genomic_DNA"/>
</dbReference>
<protein>
    <submittedName>
        <fullName evidence="3">PHB domain-containing protein</fullName>
    </submittedName>
</protein>
<gene>
    <name evidence="1" type="ORF">BPAG_LOCUS384</name>
</gene>
<dbReference type="Proteomes" id="UP000278627">
    <property type="component" value="Unassembled WGS sequence"/>
</dbReference>
<evidence type="ECO:0000313" key="3">
    <source>
        <dbReference type="WBParaSite" id="BPAG_0000038301-mRNA-1"/>
    </source>
</evidence>
<reference evidence="3" key="1">
    <citation type="submission" date="2017-02" db="UniProtKB">
        <authorList>
            <consortium name="WormBaseParasite"/>
        </authorList>
    </citation>
    <scope>IDENTIFICATION</scope>
</reference>
<keyword evidence="2" id="KW-1185">Reference proteome</keyword>
<sequence>MINIDYYVYRLARAEKQLHSVDQTVQINHGIVVDTVDMFVGETVIRSQIYTSGTLEKYLQENLATEYFGLMELRQNGGGGESGGGIGADCVFRATPATSLDLASIWTSGHSAAALPLPHSSHPVIQCSVPFLSSLRTFHHPFFLPLQESSFIICTTSRFTWIIFSVITFKLL</sequence>
<proteinExistence type="predicted"/>
<dbReference type="AlphaFoldDB" id="A0A0N4SXH9"/>
<reference evidence="1 2" key="2">
    <citation type="submission" date="2018-11" db="EMBL/GenBank/DDBJ databases">
        <authorList>
            <consortium name="Pathogen Informatics"/>
        </authorList>
    </citation>
    <scope>NUCLEOTIDE SEQUENCE [LARGE SCALE GENOMIC DNA]</scope>
</reference>
<evidence type="ECO:0000313" key="2">
    <source>
        <dbReference type="Proteomes" id="UP000278627"/>
    </source>
</evidence>
<name>A0A0N4SXH9_BRUPA</name>
<organism evidence="3">
    <name type="scientific">Brugia pahangi</name>
    <name type="common">Filarial nematode worm</name>
    <dbReference type="NCBI Taxonomy" id="6280"/>
    <lineage>
        <taxon>Eukaryota</taxon>
        <taxon>Metazoa</taxon>
        <taxon>Ecdysozoa</taxon>
        <taxon>Nematoda</taxon>
        <taxon>Chromadorea</taxon>
        <taxon>Rhabditida</taxon>
        <taxon>Spirurina</taxon>
        <taxon>Spiruromorpha</taxon>
        <taxon>Filarioidea</taxon>
        <taxon>Onchocercidae</taxon>
        <taxon>Brugia</taxon>
    </lineage>
</organism>
<evidence type="ECO:0000313" key="1">
    <source>
        <dbReference type="EMBL" id="VDN81570.1"/>
    </source>
</evidence>
<dbReference type="WBParaSite" id="BPAG_0000038301-mRNA-1">
    <property type="protein sequence ID" value="BPAG_0000038301-mRNA-1"/>
    <property type="gene ID" value="BPAG_0000038301"/>
</dbReference>
<accession>A0A0N4SXH9</accession>